<keyword evidence="1 8" id="KW-0479">Metal-binding</keyword>
<dbReference type="InterPro" id="IPR016205">
    <property type="entry name" value="Glycerol_DH"/>
</dbReference>
<proteinExistence type="predicted"/>
<dbReference type="EC" id="1.1.1.6" evidence="5"/>
<dbReference type="GO" id="GO:0005829">
    <property type="term" value="C:cytosol"/>
    <property type="evidence" value="ECO:0007669"/>
    <property type="project" value="TreeGrafter"/>
</dbReference>
<keyword evidence="3 9" id="KW-0520">NAD</keyword>
<organism evidence="11 12">
    <name type="scientific">Fusobacterium ulcerans</name>
    <dbReference type="NCBI Taxonomy" id="861"/>
    <lineage>
        <taxon>Bacteria</taxon>
        <taxon>Fusobacteriati</taxon>
        <taxon>Fusobacteriota</taxon>
        <taxon>Fusobacteriia</taxon>
        <taxon>Fusobacteriales</taxon>
        <taxon>Fusobacteriaceae</taxon>
        <taxon>Fusobacterium</taxon>
    </lineage>
</organism>
<dbReference type="EMBL" id="LS483487">
    <property type="protein sequence ID" value="SQI99724.1"/>
    <property type="molecule type" value="Genomic_DNA"/>
</dbReference>
<dbReference type="GeneID" id="78454840"/>
<evidence type="ECO:0000256" key="5">
    <source>
        <dbReference type="ARBA" id="ARBA00039147"/>
    </source>
</evidence>
<dbReference type="Pfam" id="PF00465">
    <property type="entry name" value="Fe-ADH"/>
    <property type="match status" value="1"/>
</dbReference>
<name>A0AAX2J9W9_9FUSO</name>
<gene>
    <name evidence="11" type="primary">gldA_1</name>
    <name evidence="11" type="ORF">NCTC12112_00242</name>
</gene>
<dbReference type="RefSeq" id="WP_005979017.1">
    <property type="nucleotide sequence ID" value="NZ_CABKNW010000004.1"/>
</dbReference>
<dbReference type="Gene3D" id="1.20.1090.10">
    <property type="entry name" value="Dehydroquinate synthase-like - alpha domain"/>
    <property type="match status" value="1"/>
</dbReference>
<dbReference type="InterPro" id="IPR001670">
    <property type="entry name" value="ADH_Fe/GldA"/>
</dbReference>
<evidence type="ECO:0000259" key="10">
    <source>
        <dbReference type="Pfam" id="PF00465"/>
    </source>
</evidence>
<keyword evidence="8" id="KW-0862">Zinc</keyword>
<evidence type="ECO:0000256" key="9">
    <source>
        <dbReference type="PIRSR" id="PIRSR000112-3"/>
    </source>
</evidence>
<comment type="cofactor">
    <cofactor evidence="8">
        <name>Zn(2+)</name>
        <dbReference type="ChEBI" id="CHEBI:29105"/>
    </cofactor>
    <text evidence="8">Binds 1 zinc ion per subunit.</text>
</comment>
<comment type="catalytic activity">
    <reaction evidence="7">
        <text>glycerol + NAD(+) = dihydroxyacetone + NADH + H(+)</text>
        <dbReference type="Rhea" id="RHEA:13769"/>
        <dbReference type="ChEBI" id="CHEBI:15378"/>
        <dbReference type="ChEBI" id="CHEBI:16016"/>
        <dbReference type="ChEBI" id="CHEBI:17754"/>
        <dbReference type="ChEBI" id="CHEBI:57540"/>
        <dbReference type="ChEBI" id="CHEBI:57945"/>
        <dbReference type="EC" id="1.1.1.6"/>
    </reaction>
</comment>
<protein>
    <recommendedName>
        <fullName evidence="6">Glycerol dehydrogenase</fullName>
        <ecNumber evidence="5">1.1.1.6</ecNumber>
    </recommendedName>
</protein>
<dbReference type="Gene3D" id="3.40.50.1970">
    <property type="match status" value="1"/>
</dbReference>
<evidence type="ECO:0000256" key="2">
    <source>
        <dbReference type="ARBA" id="ARBA00023002"/>
    </source>
</evidence>
<feature type="binding site" evidence="9">
    <location>
        <begin position="117"/>
        <end position="120"/>
    </location>
    <ligand>
        <name>NAD(+)</name>
        <dbReference type="ChEBI" id="CHEBI:57540"/>
    </ligand>
</feature>
<evidence type="ECO:0000256" key="1">
    <source>
        <dbReference type="ARBA" id="ARBA00022723"/>
    </source>
</evidence>
<dbReference type="PIRSF" id="PIRSF000112">
    <property type="entry name" value="Glycerol_dehydrogenase"/>
    <property type="match status" value="1"/>
</dbReference>
<evidence type="ECO:0000256" key="7">
    <source>
        <dbReference type="ARBA" id="ARBA00049006"/>
    </source>
</evidence>
<feature type="binding site" evidence="9">
    <location>
        <position position="126"/>
    </location>
    <ligand>
        <name>NAD(+)</name>
        <dbReference type="ChEBI" id="CHEBI:57540"/>
    </ligand>
</feature>
<evidence type="ECO:0000256" key="8">
    <source>
        <dbReference type="PIRSR" id="PIRSR000112-1"/>
    </source>
</evidence>
<dbReference type="KEGG" id="ful:C4N20_08460"/>
<accession>A0AAX2J9W9</accession>
<dbReference type="Proteomes" id="UP000249008">
    <property type="component" value="Chromosome 1"/>
</dbReference>
<dbReference type="CDD" id="cd08171">
    <property type="entry name" value="GlyDH-like"/>
    <property type="match status" value="1"/>
</dbReference>
<evidence type="ECO:0000256" key="3">
    <source>
        <dbReference type="ARBA" id="ARBA00023027"/>
    </source>
</evidence>
<feature type="binding site" evidence="9">
    <location>
        <position position="132"/>
    </location>
    <ligand>
        <name>NAD(+)</name>
        <dbReference type="ChEBI" id="CHEBI:57540"/>
    </ligand>
</feature>
<feature type="binding site" evidence="9">
    <location>
        <begin position="95"/>
        <end position="99"/>
    </location>
    <ligand>
        <name>NAD(+)</name>
        <dbReference type="ChEBI" id="CHEBI:57540"/>
    </ligand>
</feature>
<dbReference type="PANTHER" id="PTHR43616">
    <property type="entry name" value="GLYCEROL DEHYDROGENASE"/>
    <property type="match status" value="1"/>
</dbReference>
<evidence type="ECO:0000313" key="11">
    <source>
        <dbReference type="EMBL" id="SQI99724.1"/>
    </source>
</evidence>
<feature type="binding site" evidence="8">
    <location>
        <position position="172"/>
    </location>
    <ligand>
        <name>glycerol</name>
        <dbReference type="ChEBI" id="CHEBI:17754"/>
    </ligand>
</feature>
<dbReference type="GO" id="GO:0008888">
    <property type="term" value="F:glycerol dehydrogenase (NAD+) activity"/>
    <property type="evidence" value="ECO:0007669"/>
    <property type="project" value="UniProtKB-EC"/>
</dbReference>
<feature type="binding site" evidence="8">
    <location>
        <position position="273"/>
    </location>
    <ligand>
        <name>glycerol</name>
        <dbReference type="ChEBI" id="CHEBI:17754"/>
    </ligand>
</feature>
<keyword evidence="2 11" id="KW-0560">Oxidoreductase</keyword>
<evidence type="ECO:0000313" key="12">
    <source>
        <dbReference type="Proteomes" id="UP000249008"/>
    </source>
</evidence>
<evidence type="ECO:0000256" key="6">
    <source>
        <dbReference type="ARBA" id="ARBA00040132"/>
    </source>
</evidence>
<dbReference type="PANTHER" id="PTHR43616:SF5">
    <property type="entry name" value="GLYCEROL DEHYDROGENASE 1"/>
    <property type="match status" value="1"/>
</dbReference>
<dbReference type="SUPFAM" id="SSF56796">
    <property type="entry name" value="Dehydroquinate synthase-like"/>
    <property type="match status" value="1"/>
</dbReference>
<dbReference type="GO" id="GO:0046872">
    <property type="term" value="F:metal ion binding"/>
    <property type="evidence" value="ECO:0007669"/>
    <property type="project" value="UniProtKB-KW"/>
</dbReference>
<reference evidence="11 12" key="1">
    <citation type="submission" date="2018-06" db="EMBL/GenBank/DDBJ databases">
        <authorList>
            <consortium name="Pathogen Informatics"/>
            <person name="Doyle S."/>
        </authorList>
    </citation>
    <scope>NUCLEOTIDE SEQUENCE [LARGE SCALE GENOMIC DNA]</scope>
    <source>
        <strain evidence="11 12">NCTC12112</strain>
    </source>
</reference>
<evidence type="ECO:0000256" key="4">
    <source>
        <dbReference type="ARBA" id="ARBA00037918"/>
    </source>
</evidence>
<sequence length="357" mass="39517">METKNIFLPNYSIGENPYTEVPSICEAYGKKVVFIGGKTALSKASDIVKEAIKNSTLEVIDTLWFGGEACYENIEKLKQEKSVIEADMVFVFGGGKAIDTCKCLTGQLKKPLFTFPTISSTCASVTSVCAMYNENGSFKNLYWRFAPAEHTFISTKIITEAPERYLWAGIGDTMAKGYEPEFSSRGKSLNHSNALGVTLSKLCQEPLVKYGKKALDDCKADRVSTELEETILAIIVTTGIVSNYVINDYNSSIAHALCYGFSTIHHVEVSHLHGEIVSYGVLVLLMVDGKTDEINRIMPFYKSIGLPVSYKNLDTSEKEMEGVIQKAVDVPDLNVSAFPVTKEIIWEAVRKLEAYEK</sequence>
<comment type="pathway">
    <text evidence="4">Polyol metabolism; glycerol fermentation; glycerone phosphate from glycerol (oxidative route): step 1/2.</text>
</comment>
<dbReference type="AlphaFoldDB" id="A0AAX2J9W9"/>
<feature type="binding site" evidence="8">
    <location>
        <position position="255"/>
    </location>
    <ligand>
        <name>glycerol</name>
        <dbReference type="ChEBI" id="CHEBI:17754"/>
    </ligand>
</feature>
<feature type="domain" description="Alcohol dehydrogenase iron-type/glycerol dehydrogenase GldA" evidence="10">
    <location>
        <begin position="10"/>
        <end position="139"/>
    </location>
</feature>